<gene>
    <name evidence="10" type="ORF">CAUJ_LOCUS14755</name>
</gene>
<dbReference type="Proteomes" id="UP000835052">
    <property type="component" value="Unassembled WGS sequence"/>
</dbReference>
<feature type="transmembrane region" description="Helical" evidence="8">
    <location>
        <begin position="261"/>
        <end position="283"/>
    </location>
</feature>
<evidence type="ECO:0000256" key="5">
    <source>
        <dbReference type="ARBA" id="ARBA00022989"/>
    </source>
</evidence>
<evidence type="ECO:0000313" key="10">
    <source>
        <dbReference type="EMBL" id="CAD6198850.1"/>
    </source>
</evidence>
<accession>A0A8S1HQU9</accession>
<evidence type="ECO:0000259" key="9">
    <source>
        <dbReference type="PROSITE" id="PS50156"/>
    </source>
</evidence>
<evidence type="ECO:0000256" key="7">
    <source>
        <dbReference type="ARBA" id="ARBA00023180"/>
    </source>
</evidence>
<comment type="subcellular location">
    <subcellularLocation>
        <location evidence="1">Cell membrane</location>
        <topology evidence="1">Multi-pass membrane protein</topology>
    </subcellularLocation>
</comment>
<dbReference type="GO" id="GO:0006897">
    <property type="term" value="P:endocytosis"/>
    <property type="evidence" value="ECO:0007669"/>
    <property type="project" value="TreeGrafter"/>
</dbReference>
<comment type="caution">
    <text evidence="10">The sequence shown here is derived from an EMBL/GenBank/DDBJ whole genome shotgun (WGS) entry which is preliminary data.</text>
</comment>
<evidence type="ECO:0000256" key="3">
    <source>
        <dbReference type="ARBA" id="ARBA00022475"/>
    </source>
</evidence>
<feature type="transmembrane region" description="Helical" evidence="8">
    <location>
        <begin position="323"/>
        <end position="344"/>
    </location>
</feature>
<dbReference type="GO" id="GO:0022857">
    <property type="term" value="F:transmembrane transporter activity"/>
    <property type="evidence" value="ECO:0007669"/>
    <property type="project" value="InterPro"/>
</dbReference>
<feature type="transmembrane region" description="Helical" evidence="8">
    <location>
        <begin position="471"/>
        <end position="495"/>
    </location>
</feature>
<feature type="transmembrane region" description="Helical" evidence="8">
    <location>
        <begin position="398"/>
        <end position="424"/>
    </location>
</feature>
<dbReference type="GO" id="GO:0005886">
    <property type="term" value="C:plasma membrane"/>
    <property type="evidence" value="ECO:0007669"/>
    <property type="project" value="UniProtKB-SubCell"/>
</dbReference>
<keyword evidence="6 8" id="KW-0472">Membrane</keyword>
<dbReference type="PANTHER" id="PTHR10796">
    <property type="entry name" value="PATCHED-RELATED"/>
    <property type="match status" value="1"/>
</dbReference>
<keyword evidence="4 8" id="KW-0812">Transmembrane</keyword>
<dbReference type="SUPFAM" id="SSF82866">
    <property type="entry name" value="Multidrug efflux transporter AcrB transmembrane domain"/>
    <property type="match status" value="2"/>
</dbReference>
<dbReference type="GO" id="GO:0018996">
    <property type="term" value="P:molting cycle, collagen and cuticulin-based cuticle"/>
    <property type="evidence" value="ECO:0007669"/>
    <property type="project" value="TreeGrafter"/>
</dbReference>
<dbReference type="EMBL" id="CAJGYM010000140">
    <property type="protein sequence ID" value="CAD6198850.1"/>
    <property type="molecule type" value="Genomic_DNA"/>
</dbReference>
<feature type="transmembrane region" description="Helical" evidence="8">
    <location>
        <begin position="295"/>
        <end position="317"/>
    </location>
</feature>
<proteinExistence type="inferred from homology"/>
<dbReference type="PROSITE" id="PS50156">
    <property type="entry name" value="SSD"/>
    <property type="match status" value="1"/>
</dbReference>
<organism evidence="10 11">
    <name type="scientific">Caenorhabditis auriculariae</name>
    <dbReference type="NCBI Taxonomy" id="2777116"/>
    <lineage>
        <taxon>Eukaryota</taxon>
        <taxon>Metazoa</taxon>
        <taxon>Ecdysozoa</taxon>
        <taxon>Nematoda</taxon>
        <taxon>Chromadorea</taxon>
        <taxon>Rhabditida</taxon>
        <taxon>Rhabditina</taxon>
        <taxon>Rhabditomorpha</taxon>
        <taxon>Rhabditoidea</taxon>
        <taxon>Rhabditidae</taxon>
        <taxon>Peloderinae</taxon>
        <taxon>Caenorhabditis</taxon>
    </lineage>
</organism>
<protein>
    <recommendedName>
        <fullName evidence="9">SSD domain-containing protein</fullName>
    </recommendedName>
</protein>
<evidence type="ECO:0000256" key="1">
    <source>
        <dbReference type="ARBA" id="ARBA00004651"/>
    </source>
</evidence>
<dbReference type="InterPro" id="IPR051697">
    <property type="entry name" value="Patched_domain-protein"/>
</dbReference>
<dbReference type="InterPro" id="IPR001036">
    <property type="entry name" value="Acrflvin-R"/>
</dbReference>
<dbReference type="OrthoDB" id="6510177at2759"/>
<evidence type="ECO:0000256" key="6">
    <source>
        <dbReference type="ARBA" id="ARBA00023136"/>
    </source>
</evidence>
<feature type="transmembrane region" description="Helical" evidence="8">
    <location>
        <begin position="714"/>
        <end position="736"/>
    </location>
</feature>
<dbReference type="AlphaFoldDB" id="A0A8S1HQU9"/>
<feature type="transmembrane region" description="Helical" evidence="8">
    <location>
        <begin position="365"/>
        <end position="392"/>
    </location>
</feature>
<dbReference type="Gene3D" id="1.20.1640.10">
    <property type="entry name" value="Multidrug efflux transporter AcrB transmembrane domain"/>
    <property type="match status" value="2"/>
</dbReference>
<comment type="similarity">
    <text evidence="2">Belongs to the patched family.</text>
</comment>
<name>A0A8S1HQU9_9PELO</name>
<feature type="transmembrane region" description="Helical" evidence="8">
    <location>
        <begin position="821"/>
        <end position="846"/>
    </location>
</feature>
<evidence type="ECO:0000313" key="11">
    <source>
        <dbReference type="Proteomes" id="UP000835052"/>
    </source>
</evidence>
<dbReference type="PRINTS" id="PR00702">
    <property type="entry name" value="ACRIFLAVINRP"/>
</dbReference>
<keyword evidence="3" id="KW-1003">Cell membrane</keyword>
<dbReference type="InterPro" id="IPR003392">
    <property type="entry name" value="PTHD_SSD"/>
</dbReference>
<evidence type="ECO:0000256" key="4">
    <source>
        <dbReference type="ARBA" id="ARBA00022692"/>
    </source>
</evidence>
<dbReference type="InterPro" id="IPR000731">
    <property type="entry name" value="SSD"/>
</dbReference>
<feature type="transmembrane region" description="Helical" evidence="8">
    <location>
        <begin position="784"/>
        <end position="809"/>
    </location>
</feature>
<keyword evidence="11" id="KW-1185">Reference proteome</keyword>
<feature type="domain" description="SSD" evidence="9">
    <location>
        <begin position="263"/>
        <end position="426"/>
    </location>
</feature>
<dbReference type="GO" id="GO:0030659">
    <property type="term" value="C:cytoplasmic vesicle membrane"/>
    <property type="evidence" value="ECO:0007669"/>
    <property type="project" value="TreeGrafter"/>
</dbReference>
<dbReference type="Pfam" id="PF02460">
    <property type="entry name" value="Patched"/>
    <property type="match status" value="1"/>
</dbReference>
<evidence type="ECO:0000256" key="2">
    <source>
        <dbReference type="ARBA" id="ARBA00005585"/>
    </source>
</evidence>
<sequence length="876" mass="98311">MAAKTSIDPPLFVQFLNVAFRNIGYYVADNDKAVLIITLLISLIFSSKIAFTKQEDDIKTGYTPYGARSLTEISYFSNFFSSSGEPIAVFLFIVAKDNSSMAEREKLQEVVNILDYVGSNLTHKGHAFYDICTDFCQINEPIRHFTNGLTMESALSDNLDAQPSRFGLTFPLMQILGKELDLSPNLFGVRTRKDDSIEYAKIVMLHFRANSPQNWTKEDVAEYERSISHFFHKKYPSGRLNVYAMSLTFTGDEIVRTGLTIFPFIAVGFLIMTAFSIVTVYFSCKRANQWSMNKVTQAVLGCVCPMLATSSALGLLFWCGFRFGTILCVTPFLILAIGVDDAYLQIHACLRLSDEPNTLTKREKISSMLVEVGPSIAITSMTNLFAFLVGIYTPTPEISLFCAGNAVAIVFDFVYQITMYTAILSLTENAQMRRDSSLKRTAKPLAPPKPEMYESFLDGYSQWIANPFTHIALFSVFCVYLLVTIRGALGIRILLSPDKLVIADSPLLQINYLRDQFVLPNYTTVNILVQNPGNLSDPERLKSVYSLIESYENYPECLGPKFSHFFARDYESFEATSEEELESEIERKDLNATSLSKVDGFSKTSMHSFLSWPEFQHWNGFVKFDEDGRISRFWATVSYHGADFGDFQVRKTLLHRWRDTADAFPALNVSIFDDYAPFVDQLETILPATLSTSLCTLACMAVVCFLFMQNVFTVFVATLAITSICIGVFGFLAMWSIDLDPISMATTIMSIGFSVDFPAHITFHYFREGLHDPQSPPSKRVARALAAIGYPLLQCGISTILFVVCLLFVTTYMSEVFVKTMVLVVSLGLIHGLVVVPAFLCAFTAIHKSVFPDPMVPSQRSCPAWLEGFHCKMCRE</sequence>
<keyword evidence="7" id="KW-0325">Glycoprotein</keyword>
<feature type="transmembrane region" description="Helical" evidence="8">
    <location>
        <begin position="685"/>
        <end position="707"/>
    </location>
</feature>
<keyword evidence="5 8" id="KW-1133">Transmembrane helix</keyword>
<reference evidence="10" key="1">
    <citation type="submission" date="2020-10" db="EMBL/GenBank/DDBJ databases">
        <authorList>
            <person name="Kikuchi T."/>
        </authorList>
    </citation>
    <scope>NUCLEOTIDE SEQUENCE</scope>
    <source>
        <strain evidence="10">NKZ352</strain>
    </source>
</reference>
<dbReference type="PANTHER" id="PTHR10796:SF95">
    <property type="entry name" value="SSD DOMAIN-CONTAINING PROTEIN"/>
    <property type="match status" value="1"/>
</dbReference>
<evidence type="ECO:0000256" key="8">
    <source>
        <dbReference type="SAM" id="Phobius"/>
    </source>
</evidence>
<dbReference type="FunFam" id="1.20.1640.10:FF:000013">
    <property type="entry name" value="PaTched Related family"/>
    <property type="match status" value="1"/>
</dbReference>